<evidence type="ECO:0000313" key="1">
    <source>
        <dbReference type="EMBL" id="SVB40868.1"/>
    </source>
</evidence>
<accession>A0A382DR77</accession>
<reference evidence="1" key="1">
    <citation type="submission" date="2018-05" db="EMBL/GenBank/DDBJ databases">
        <authorList>
            <person name="Lanie J.A."/>
            <person name="Ng W.-L."/>
            <person name="Kazmierczak K.M."/>
            <person name="Andrzejewski T.M."/>
            <person name="Davidsen T.M."/>
            <person name="Wayne K.J."/>
            <person name="Tettelin H."/>
            <person name="Glass J.I."/>
            <person name="Rusch D."/>
            <person name="Podicherti R."/>
            <person name="Tsui H.-C.T."/>
            <person name="Winkler M.E."/>
        </authorList>
    </citation>
    <scope>NUCLEOTIDE SEQUENCE</scope>
</reference>
<proteinExistence type="predicted"/>
<name>A0A382DR77_9ZZZZ</name>
<gene>
    <name evidence="1" type="ORF">METZ01_LOCUS193722</name>
</gene>
<dbReference type="AlphaFoldDB" id="A0A382DR77"/>
<protein>
    <submittedName>
        <fullName evidence="1">Uncharacterized protein</fullName>
    </submittedName>
</protein>
<organism evidence="1">
    <name type="scientific">marine metagenome</name>
    <dbReference type="NCBI Taxonomy" id="408172"/>
    <lineage>
        <taxon>unclassified sequences</taxon>
        <taxon>metagenomes</taxon>
        <taxon>ecological metagenomes</taxon>
    </lineage>
</organism>
<dbReference type="EMBL" id="UINC01040671">
    <property type="protein sequence ID" value="SVB40868.1"/>
    <property type="molecule type" value="Genomic_DNA"/>
</dbReference>
<sequence>MAIFRDGVKIGNMDVRTGLSKKRVQGLLRKHKIIEDDKGRGKFARDSKGEVQVIRTLVGKTEGFQFPVNFKCTFRQPTAIEQPSLVKEAYVERTMVAGRERTANQDAKYGGPNKGQIKGGSLDWRTHIMNNSTKELFNKRWEAAQTSAKLIYPHSGISRERRPENLLDLYCSKVSIPEKSITTGLYRHYGDPFPFPQNVMYGAITTTFYCDGTMHIKNYFDAWMKLIYNDITGNFNYYDEYTGEFDVHTRTTVANYHTKLSNTSGWKPPSEKTRAEEISEGIKDFTKQVNDATGIDGPRGEDLGKGSVKMPLLDFRENYGVRVFECFPQNVGAIDLAHDATDSIATFDVTWAYRRWNPFKMGNIGNRSTINLSVGEFRNEKDGFPFLEDLPPELSGPLTGAVNQGINTGPLSKASNIVG</sequence>